<dbReference type="KEGG" id="mla:Mlab_0672"/>
<dbReference type="GO" id="GO:0004527">
    <property type="term" value="F:exonuclease activity"/>
    <property type="evidence" value="ECO:0007669"/>
    <property type="project" value="UniProtKB-KW"/>
</dbReference>
<name>A2SR88_METLZ</name>
<dbReference type="InterPro" id="IPR038720">
    <property type="entry name" value="YprB_RNase_H-like_dom"/>
</dbReference>
<dbReference type="STRING" id="410358.Mlab_0672"/>
<gene>
    <name evidence="2" type="ordered locus">Mlab_0672</name>
</gene>
<evidence type="ECO:0000259" key="1">
    <source>
        <dbReference type="Pfam" id="PF13482"/>
    </source>
</evidence>
<proteinExistence type="predicted"/>
<feature type="domain" description="YprB ribonuclease H-like" evidence="1">
    <location>
        <begin position="143"/>
        <end position="239"/>
    </location>
</feature>
<keyword evidence="2" id="KW-0378">Hydrolase</keyword>
<evidence type="ECO:0000313" key="3">
    <source>
        <dbReference type="Proteomes" id="UP000000365"/>
    </source>
</evidence>
<dbReference type="InterPro" id="IPR036397">
    <property type="entry name" value="RNaseH_sf"/>
</dbReference>
<keyword evidence="2" id="KW-0540">Nuclease</keyword>
<dbReference type="GO" id="GO:0003676">
    <property type="term" value="F:nucleic acid binding"/>
    <property type="evidence" value="ECO:0007669"/>
    <property type="project" value="InterPro"/>
</dbReference>
<keyword evidence="2" id="KW-0269">Exonuclease</keyword>
<dbReference type="SUPFAM" id="SSF53098">
    <property type="entry name" value="Ribonuclease H-like"/>
    <property type="match status" value="1"/>
</dbReference>
<organism evidence="2 3">
    <name type="scientific">Methanocorpusculum labreanum (strain ATCC 43576 / DSM 4855 / Z)</name>
    <dbReference type="NCBI Taxonomy" id="410358"/>
    <lineage>
        <taxon>Archaea</taxon>
        <taxon>Methanobacteriati</taxon>
        <taxon>Methanobacteriota</taxon>
        <taxon>Stenosarchaea group</taxon>
        <taxon>Methanomicrobia</taxon>
        <taxon>Methanomicrobiales</taxon>
        <taxon>Methanocorpusculaceae</taxon>
        <taxon>Methanocorpusculum</taxon>
    </lineage>
</organism>
<dbReference type="Pfam" id="PF13482">
    <property type="entry name" value="RNase_H_2"/>
    <property type="match status" value="1"/>
</dbReference>
<dbReference type="PANTHER" id="PTHR38462:SF1">
    <property type="entry name" value="YPRB RIBONUCLEASE H-LIKE DOMAIN-CONTAINING PROTEIN"/>
    <property type="match status" value="1"/>
</dbReference>
<dbReference type="AlphaFoldDB" id="A2SR88"/>
<keyword evidence="3" id="KW-1185">Reference proteome</keyword>
<dbReference type="Gene3D" id="3.30.420.10">
    <property type="entry name" value="Ribonuclease H-like superfamily/Ribonuclease H"/>
    <property type="match status" value="1"/>
</dbReference>
<reference evidence="2 3" key="1">
    <citation type="journal article" date="2009" name="Stand. Genomic Sci.">
        <title>Complete genome sequence of Methanocorpusculum labreanum type strain Z.</title>
        <authorList>
            <person name="Anderson I.J."/>
            <person name="Sieprawska-Lupa M."/>
            <person name="Goltsman E."/>
            <person name="Lapidus A."/>
            <person name="Copeland A."/>
            <person name="Glavina Del Rio T."/>
            <person name="Tice H."/>
            <person name="Dalin E."/>
            <person name="Barry K."/>
            <person name="Pitluck S."/>
            <person name="Hauser L."/>
            <person name="Land M."/>
            <person name="Lucas S."/>
            <person name="Richardson P."/>
            <person name="Whitman W.B."/>
            <person name="Kyrpides N.C."/>
        </authorList>
    </citation>
    <scope>NUCLEOTIDE SEQUENCE [LARGE SCALE GENOMIC DNA]</scope>
    <source>
        <strain evidence="3">ATCC 43576 / DSM 4855 / Z</strain>
    </source>
</reference>
<dbReference type="HOGENOM" id="CLU_935719_0_0_2"/>
<dbReference type="OrthoDB" id="211024at2157"/>
<sequence>MQTLSKAFIPGVFLKTETPKAGYGGIPGTYEIETPEGVCLAKKTTWKYSDYCIPEEKVRDRCMRELTLIPGIGPRRAFELRRKGHLYLTDLGDTCWGDSASEIADVIENDAPKDICRLFQDARRGNDPLLLGFSHAFPKEDLLYFDIETLGMFQSPIILFGCGFWKENELTVIQYLLRDIKDEPAALYLTNQLFCEHTHVVTYNGKGFDVPYLNNRLSYYGERTVTPNLHFDLLYPTRRLYGGIFQTAVWAQSKNISSRDREPMTCRVIWFRSITRIIFVPETFQNSSRSLNITNLM</sequence>
<dbReference type="eggNOG" id="arCOG03130">
    <property type="taxonomic scope" value="Archaea"/>
</dbReference>
<accession>A2SR88</accession>
<dbReference type="EMBL" id="CP000559">
    <property type="protein sequence ID" value="ABN06844.1"/>
    <property type="molecule type" value="Genomic_DNA"/>
</dbReference>
<protein>
    <submittedName>
        <fullName evidence="2">Exonuclease-like protein</fullName>
    </submittedName>
</protein>
<dbReference type="InterPro" id="IPR012337">
    <property type="entry name" value="RNaseH-like_sf"/>
</dbReference>
<dbReference type="Proteomes" id="UP000000365">
    <property type="component" value="Chromosome"/>
</dbReference>
<evidence type="ECO:0000313" key="2">
    <source>
        <dbReference type="EMBL" id="ABN06844.1"/>
    </source>
</evidence>
<dbReference type="PANTHER" id="PTHR38462">
    <property type="entry name" value="EXONUCLEASE-LIKE PROTEIN"/>
    <property type="match status" value="1"/>
</dbReference>